<evidence type="ECO:0000313" key="6">
    <source>
        <dbReference type="EMBL" id="GIJ48977.1"/>
    </source>
</evidence>
<comment type="caution">
    <text evidence="6">The sequence shown here is derived from an EMBL/GenBank/DDBJ whole genome shotgun (WGS) entry which is preliminary data.</text>
</comment>
<keyword evidence="1" id="KW-0805">Transcription regulation</keyword>
<dbReference type="GO" id="GO:0003700">
    <property type="term" value="F:DNA-binding transcription factor activity"/>
    <property type="evidence" value="ECO:0007669"/>
    <property type="project" value="TreeGrafter"/>
</dbReference>
<proteinExistence type="predicted"/>
<sequence length="230" mass="25148">MSEDFHPRSFLAGLGATEMEVLRQAGTPRAYRPRATLVHQGDPSSHVLLLHEGWVKITSTSRSGEEAILALRGPGDVLGEMAAIDDGPRSATVIALVAVRAIVVSGERFVECLAQHPPVALSLLRHISANLRESDSRRLEFVSASSSGRIAALLLKLAREHGRRHGDAIVIQLPLTQRELALTAATSREVVARTLRTLRERDIVRTERQRIVVLKPTVLKSLTRNVSSDT</sequence>
<dbReference type="RefSeq" id="WP_239153416.1">
    <property type="nucleotide sequence ID" value="NZ_BOPF01000023.1"/>
</dbReference>
<organism evidence="6 7">
    <name type="scientific">Virgisporangium aliadipatigenens</name>
    <dbReference type="NCBI Taxonomy" id="741659"/>
    <lineage>
        <taxon>Bacteria</taxon>
        <taxon>Bacillati</taxon>
        <taxon>Actinomycetota</taxon>
        <taxon>Actinomycetes</taxon>
        <taxon>Micromonosporales</taxon>
        <taxon>Micromonosporaceae</taxon>
        <taxon>Virgisporangium</taxon>
    </lineage>
</organism>
<dbReference type="GO" id="GO:0003677">
    <property type="term" value="F:DNA binding"/>
    <property type="evidence" value="ECO:0007669"/>
    <property type="project" value="UniProtKB-KW"/>
</dbReference>
<dbReference type="Proteomes" id="UP000619260">
    <property type="component" value="Unassembled WGS sequence"/>
</dbReference>
<protein>
    <submittedName>
        <fullName evidence="6">Crp/Fnr family transcriptional regulator</fullName>
    </submittedName>
</protein>
<dbReference type="EMBL" id="BOPF01000023">
    <property type="protein sequence ID" value="GIJ48977.1"/>
    <property type="molecule type" value="Genomic_DNA"/>
</dbReference>
<dbReference type="SMART" id="SM00100">
    <property type="entry name" value="cNMP"/>
    <property type="match status" value="1"/>
</dbReference>
<feature type="domain" description="HTH crp-type" evidence="5">
    <location>
        <begin position="144"/>
        <end position="217"/>
    </location>
</feature>
<reference evidence="6" key="1">
    <citation type="submission" date="2021-01" db="EMBL/GenBank/DDBJ databases">
        <title>Whole genome shotgun sequence of Virgisporangium aliadipatigenens NBRC 105644.</title>
        <authorList>
            <person name="Komaki H."/>
            <person name="Tamura T."/>
        </authorList>
    </citation>
    <scope>NUCLEOTIDE SEQUENCE</scope>
    <source>
        <strain evidence="6">NBRC 105644</strain>
    </source>
</reference>
<dbReference type="InterPro" id="IPR000595">
    <property type="entry name" value="cNMP-bd_dom"/>
</dbReference>
<feature type="domain" description="Cyclic nucleotide-binding" evidence="4">
    <location>
        <begin position="10"/>
        <end position="109"/>
    </location>
</feature>
<dbReference type="GO" id="GO:0005829">
    <property type="term" value="C:cytosol"/>
    <property type="evidence" value="ECO:0007669"/>
    <property type="project" value="TreeGrafter"/>
</dbReference>
<evidence type="ECO:0000259" key="4">
    <source>
        <dbReference type="PROSITE" id="PS50042"/>
    </source>
</evidence>
<keyword evidence="2" id="KW-0238">DNA-binding</keyword>
<dbReference type="InterPro" id="IPR036390">
    <property type="entry name" value="WH_DNA-bd_sf"/>
</dbReference>
<evidence type="ECO:0000313" key="7">
    <source>
        <dbReference type="Proteomes" id="UP000619260"/>
    </source>
</evidence>
<evidence type="ECO:0000256" key="3">
    <source>
        <dbReference type="ARBA" id="ARBA00023163"/>
    </source>
</evidence>
<keyword evidence="3" id="KW-0804">Transcription</keyword>
<dbReference type="PANTHER" id="PTHR24567:SF74">
    <property type="entry name" value="HTH-TYPE TRANSCRIPTIONAL REGULATOR ARCR"/>
    <property type="match status" value="1"/>
</dbReference>
<dbReference type="Pfam" id="PF00027">
    <property type="entry name" value="cNMP_binding"/>
    <property type="match status" value="1"/>
</dbReference>
<dbReference type="PROSITE" id="PS50042">
    <property type="entry name" value="CNMP_BINDING_3"/>
    <property type="match status" value="1"/>
</dbReference>
<accession>A0A8J3YQY5</accession>
<dbReference type="Pfam" id="PF13545">
    <property type="entry name" value="HTH_Crp_2"/>
    <property type="match status" value="1"/>
</dbReference>
<dbReference type="Gene3D" id="2.60.120.10">
    <property type="entry name" value="Jelly Rolls"/>
    <property type="match status" value="1"/>
</dbReference>
<dbReference type="CDD" id="cd00038">
    <property type="entry name" value="CAP_ED"/>
    <property type="match status" value="1"/>
</dbReference>
<evidence type="ECO:0000256" key="1">
    <source>
        <dbReference type="ARBA" id="ARBA00023015"/>
    </source>
</evidence>
<dbReference type="AlphaFoldDB" id="A0A8J3YQY5"/>
<dbReference type="InterPro" id="IPR014710">
    <property type="entry name" value="RmlC-like_jellyroll"/>
</dbReference>
<dbReference type="SUPFAM" id="SSF46785">
    <property type="entry name" value="Winged helix' DNA-binding domain"/>
    <property type="match status" value="1"/>
</dbReference>
<dbReference type="PROSITE" id="PS51063">
    <property type="entry name" value="HTH_CRP_2"/>
    <property type="match status" value="1"/>
</dbReference>
<name>A0A8J3YQY5_9ACTN</name>
<dbReference type="InterPro" id="IPR012318">
    <property type="entry name" value="HTH_CRP"/>
</dbReference>
<dbReference type="PANTHER" id="PTHR24567">
    <property type="entry name" value="CRP FAMILY TRANSCRIPTIONAL REGULATORY PROTEIN"/>
    <property type="match status" value="1"/>
</dbReference>
<gene>
    <name evidence="6" type="primary">fnr</name>
    <name evidence="6" type="ORF">Val02_58630</name>
</gene>
<dbReference type="InterPro" id="IPR018490">
    <property type="entry name" value="cNMP-bd_dom_sf"/>
</dbReference>
<keyword evidence="7" id="KW-1185">Reference proteome</keyword>
<dbReference type="InterPro" id="IPR050397">
    <property type="entry name" value="Env_Response_Regulators"/>
</dbReference>
<dbReference type="SMART" id="SM00419">
    <property type="entry name" value="HTH_CRP"/>
    <property type="match status" value="1"/>
</dbReference>
<evidence type="ECO:0000256" key="2">
    <source>
        <dbReference type="ARBA" id="ARBA00023125"/>
    </source>
</evidence>
<dbReference type="SUPFAM" id="SSF51206">
    <property type="entry name" value="cAMP-binding domain-like"/>
    <property type="match status" value="1"/>
</dbReference>
<evidence type="ECO:0000259" key="5">
    <source>
        <dbReference type="PROSITE" id="PS51063"/>
    </source>
</evidence>